<dbReference type="PROSITE" id="PS00028">
    <property type="entry name" value="ZINC_FINGER_C2H2_1"/>
    <property type="match status" value="9"/>
</dbReference>
<keyword evidence="18" id="KW-1185">Reference proteome</keyword>
<dbReference type="Pfam" id="PF13894">
    <property type="entry name" value="zf-C2H2_4"/>
    <property type="match status" value="1"/>
</dbReference>
<dbReference type="Gene3D" id="3.30.160.60">
    <property type="entry name" value="Classic Zinc Finger"/>
    <property type="match status" value="8"/>
</dbReference>
<dbReference type="GO" id="GO:0009791">
    <property type="term" value="P:post-embryonic development"/>
    <property type="evidence" value="ECO:0007669"/>
    <property type="project" value="UniProtKB-ARBA"/>
</dbReference>
<evidence type="ECO:0000256" key="12">
    <source>
        <dbReference type="ARBA" id="ARBA00038474"/>
    </source>
</evidence>
<evidence type="ECO:0000256" key="3">
    <source>
        <dbReference type="ARBA" id="ARBA00022553"/>
    </source>
</evidence>
<keyword evidence="3" id="KW-0597">Phosphoprotein</keyword>
<feature type="domain" description="C2H2-type" evidence="16">
    <location>
        <begin position="913"/>
        <end position="940"/>
    </location>
</feature>
<dbReference type="InterPro" id="IPR051565">
    <property type="entry name" value="Sal_C2H2-zinc-finger"/>
</dbReference>
<dbReference type="InterPro" id="IPR036236">
    <property type="entry name" value="Znf_C2H2_sf"/>
</dbReference>
<evidence type="ECO:0000256" key="5">
    <source>
        <dbReference type="ARBA" id="ARBA00022737"/>
    </source>
</evidence>
<feature type="domain" description="C2H2-type" evidence="16">
    <location>
        <begin position="569"/>
        <end position="596"/>
    </location>
</feature>
<feature type="domain" description="C2H2-type" evidence="16">
    <location>
        <begin position="389"/>
        <end position="416"/>
    </location>
</feature>
<evidence type="ECO:0000256" key="4">
    <source>
        <dbReference type="ARBA" id="ARBA00022723"/>
    </source>
</evidence>
<feature type="region of interest" description="Disordered" evidence="14">
    <location>
        <begin position="1"/>
        <end position="23"/>
    </location>
</feature>
<comment type="similarity">
    <text evidence="12">Belongs to the sal C2H2-type zinc-finger protein family.</text>
</comment>
<evidence type="ECO:0000256" key="15">
    <source>
        <dbReference type="SAM" id="Phobius"/>
    </source>
</evidence>
<feature type="domain" description="C2H2-type" evidence="16">
    <location>
        <begin position="541"/>
        <end position="568"/>
    </location>
</feature>
<dbReference type="GO" id="GO:0061061">
    <property type="term" value="P:muscle structure development"/>
    <property type="evidence" value="ECO:0007669"/>
    <property type="project" value="UniProtKB-ARBA"/>
</dbReference>
<evidence type="ECO:0000256" key="2">
    <source>
        <dbReference type="ARBA" id="ARBA00006991"/>
    </source>
</evidence>
<dbReference type="SUPFAM" id="SSF57667">
    <property type="entry name" value="beta-beta-alpha zinc fingers"/>
    <property type="match status" value="5"/>
</dbReference>
<feature type="region of interest" description="Disordered" evidence="14">
    <location>
        <begin position="677"/>
        <end position="728"/>
    </location>
</feature>
<dbReference type="GO" id="GO:0048513">
    <property type="term" value="P:animal organ development"/>
    <property type="evidence" value="ECO:0007669"/>
    <property type="project" value="UniProtKB-ARBA"/>
</dbReference>
<dbReference type="FunFam" id="3.30.160.60:FF:000130">
    <property type="entry name" value="Spalt-like transcription factor 4"/>
    <property type="match status" value="1"/>
</dbReference>
<dbReference type="FunFam" id="3.30.160.60:FF:002381">
    <property type="entry name" value="Putative spalt protein"/>
    <property type="match status" value="1"/>
</dbReference>
<dbReference type="GO" id="GO:0001708">
    <property type="term" value="P:cell fate specification"/>
    <property type="evidence" value="ECO:0007669"/>
    <property type="project" value="UniProtKB-ARBA"/>
</dbReference>
<keyword evidence="15" id="KW-1133">Transmembrane helix</keyword>
<dbReference type="SMART" id="SM00355">
    <property type="entry name" value="ZnF_C2H2"/>
    <property type="match status" value="9"/>
</dbReference>
<sequence length="1104" mass="122817">MSRRKQLNPQHIRPAVGDPEAPPAVCSRYSAEFSSLSDLEQHQRNCSTDPPVLIVNEDEDLLGGPGQTDNTNTSQDRCYRAVFTGCLSSRRSVESPGSTSGSECKTALYTSLFPESSPQPGCAVDQNPWMKSNVIIENLESTKVAVAQLSQLTHSDSSSLLQQLLALQIQQIHQLQLIDQIHHQLLLFASHQAEIPETLLNYTKDLPSSKSTNQLKALSTQLSQQLAAAAGLAKCLSAQSANITDFKHFTAKEQLSRSESSQRFSKLVTTAVPEHMDCGSPDFLSQTKMSSLMLSNNCFISRTSKNSHLPSSCSEHTASDSIPNISEIVEDLDALAALAQQGKCKNLKLPAPTLSPKELLFKCRFCAKVFGSDGALEIHLRLHTGERPYKCNICGNWFSTQGNLKVHFQKHKERYPHIQMNPYPEHLDGIQTNAGILLGTSLSLDKVADLYFNSAATMDFRSSTKTSDSAETRQQRTMNLKSENLKPSFNFLSEESINVISNPFTYPNPNSFSRFISLKRANDSKLRMPLDATEKRVSDPNECIICHRILSCQSALRMHYRTHTGERPYKCKLCCRAFTTKGNLKTHQAVHRATIPFRVQHSCPICQRKFTNAVVLQQHVRIHTEGHFPNPDLTNRKYSVDFKEGLGDKTNFSNDDNGDDRLSRFTSSIHLAPSLPDANKSTSCHGPNGKIKWIKTERPEGSNEECSQTNNQPAGESNQWSSTFPTSEPSLYPNDQVPIYFKTSKLHESFQTWLDSTAPADLKEFNLAEDSPSLIPSLREKGFLKNTYCDICGKNFACQSALDIHYRSHTKERPFICTICNRGFSTKGNLKQHMLTHQMRDFPAHLFEPSTPEQAHNHNSAEFSVSSQAVKIDLTAFLSSSFRNGKDPSCHSQSSCVFPLCAVVPPCRTPKQHHCKTCGKSFSSSSALQIHERTHTGERPFACAICGRAFTTKGNLKVHMGTHMWNSAPSRRDCRLSVDRSAVGIGTRPVKLPEPPQRDPVMVSKSRDSVHRWNQSPPGLKMTDVCEIQSGGHVGLKKTTVESSGLTSKISDGGLLNCDRSTEQKGAGLRKGQLTYIKHVCKKSIVVIYNFTVSLYVIFVFKCR</sequence>
<feature type="domain" description="C2H2-type" evidence="16">
    <location>
        <begin position="601"/>
        <end position="624"/>
    </location>
</feature>
<keyword evidence="4" id="KW-0479">Metal-binding</keyword>
<keyword evidence="7" id="KW-0862">Zinc</keyword>
<evidence type="ECO:0000259" key="16">
    <source>
        <dbReference type="PROSITE" id="PS50157"/>
    </source>
</evidence>
<dbReference type="GO" id="GO:0000978">
    <property type="term" value="F:RNA polymerase II cis-regulatory region sequence-specific DNA binding"/>
    <property type="evidence" value="ECO:0007669"/>
    <property type="project" value="TreeGrafter"/>
</dbReference>
<keyword evidence="10" id="KW-0804">Transcription</keyword>
<evidence type="ECO:0000256" key="10">
    <source>
        <dbReference type="ARBA" id="ARBA00023163"/>
    </source>
</evidence>
<evidence type="ECO:0000256" key="7">
    <source>
        <dbReference type="ARBA" id="ARBA00022833"/>
    </source>
</evidence>
<reference evidence="17" key="1">
    <citation type="submission" date="2025-08" db="UniProtKB">
        <authorList>
            <consortium name="Ensembl"/>
        </authorList>
    </citation>
    <scope>IDENTIFICATION</scope>
</reference>
<dbReference type="Pfam" id="PF00096">
    <property type="entry name" value="zf-C2H2"/>
    <property type="match status" value="4"/>
</dbReference>
<dbReference type="Proteomes" id="UP000694389">
    <property type="component" value="Unassembled WGS sequence"/>
</dbReference>
<dbReference type="Pfam" id="PF12874">
    <property type="entry name" value="zf-met"/>
    <property type="match status" value="2"/>
</dbReference>
<dbReference type="FunFam" id="3.30.160.60:FF:000025">
    <property type="entry name" value="Spalt-like transcription factor 1"/>
    <property type="match status" value="1"/>
</dbReference>
<evidence type="ECO:0000256" key="14">
    <source>
        <dbReference type="SAM" id="MobiDB-lite"/>
    </source>
</evidence>
<dbReference type="AlphaFoldDB" id="A0A8C4GVN9"/>
<dbReference type="GO" id="GO:0035107">
    <property type="term" value="P:appendage morphogenesis"/>
    <property type="evidence" value="ECO:0007669"/>
    <property type="project" value="UniProtKB-ARBA"/>
</dbReference>
<feature type="compositionally biased region" description="Polar residues" evidence="14">
    <location>
        <begin position="704"/>
        <end position="728"/>
    </location>
</feature>
<comment type="subcellular location">
    <subcellularLocation>
        <location evidence="1">Nucleus</location>
    </subcellularLocation>
</comment>
<dbReference type="FunFam" id="3.30.160.60:FF:000193">
    <property type="entry name" value="Zinc finger protein 300"/>
    <property type="match status" value="1"/>
</dbReference>
<reference evidence="17" key="2">
    <citation type="submission" date="2025-09" db="UniProtKB">
        <authorList>
            <consortium name="Ensembl"/>
        </authorList>
    </citation>
    <scope>IDENTIFICATION</scope>
</reference>
<dbReference type="FunFam" id="3.30.160.60:FF:000215">
    <property type="entry name" value="Spalt-like transcription factor 3"/>
    <property type="match status" value="1"/>
</dbReference>
<keyword evidence="15" id="KW-0812">Transmembrane</keyword>
<accession>A0A8C4GVN9</accession>
<comment type="similarity">
    <text evidence="2">Belongs to the krueppel C2H2-type zinc-finger protein family.</text>
</comment>
<dbReference type="PROSITE" id="PS50157">
    <property type="entry name" value="ZINC_FINGER_C2H2_2"/>
    <property type="match status" value="9"/>
</dbReference>
<evidence type="ECO:0000256" key="9">
    <source>
        <dbReference type="ARBA" id="ARBA00023125"/>
    </source>
</evidence>
<protein>
    <submittedName>
        <fullName evidence="17">Spalt-like transcription factor 1b</fullName>
    </submittedName>
</protein>
<proteinExistence type="inferred from homology"/>
<dbReference type="Ensembl" id="ENSDLAT00005035463.2">
    <property type="protein sequence ID" value="ENSDLAP00005033228.2"/>
    <property type="gene ID" value="ENSDLAG00005014855.2"/>
</dbReference>
<evidence type="ECO:0000256" key="6">
    <source>
        <dbReference type="ARBA" id="ARBA00022771"/>
    </source>
</evidence>
<dbReference type="PANTHER" id="PTHR23233">
    <property type="entry name" value="SAL-LIKE PROTEIN"/>
    <property type="match status" value="1"/>
</dbReference>
<evidence type="ECO:0000313" key="17">
    <source>
        <dbReference type="Ensembl" id="ENSDLAP00005033228.2"/>
    </source>
</evidence>
<evidence type="ECO:0000313" key="18">
    <source>
        <dbReference type="Proteomes" id="UP000694389"/>
    </source>
</evidence>
<dbReference type="GeneTree" id="ENSGT00940000155938"/>
<feature type="domain" description="C2H2-type" evidence="16">
    <location>
        <begin position="361"/>
        <end position="388"/>
    </location>
</feature>
<feature type="domain" description="C2H2-type" evidence="16">
    <location>
        <begin position="815"/>
        <end position="842"/>
    </location>
</feature>
<keyword evidence="8" id="KW-0805">Transcription regulation</keyword>
<keyword evidence="9" id="KW-0238">DNA-binding</keyword>
<name>A0A8C4GVN9_DICLA</name>
<dbReference type="GO" id="GO:0048699">
    <property type="term" value="P:generation of neurons"/>
    <property type="evidence" value="ECO:0007669"/>
    <property type="project" value="UniProtKB-ARBA"/>
</dbReference>
<keyword evidence="15" id="KW-0472">Membrane</keyword>
<dbReference type="InterPro" id="IPR013087">
    <property type="entry name" value="Znf_C2H2_type"/>
</dbReference>
<keyword evidence="5" id="KW-0677">Repeat</keyword>
<dbReference type="GO" id="GO:0048646">
    <property type="term" value="P:anatomical structure formation involved in morphogenesis"/>
    <property type="evidence" value="ECO:0007669"/>
    <property type="project" value="UniProtKB-ARBA"/>
</dbReference>
<evidence type="ECO:0000256" key="11">
    <source>
        <dbReference type="ARBA" id="ARBA00023242"/>
    </source>
</evidence>
<dbReference type="PANTHER" id="PTHR23233:SF51">
    <property type="entry name" value="SAL-LIKE PROTEIN 1"/>
    <property type="match status" value="1"/>
</dbReference>
<feature type="region of interest" description="Disordered" evidence="14">
    <location>
        <begin position="986"/>
        <end position="1014"/>
    </location>
</feature>
<organism evidence="17 18">
    <name type="scientific">Dicentrarchus labrax</name>
    <name type="common">European seabass</name>
    <name type="synonym">Morone labrax</name>
    <dbReference type="NCBI Taxonomy" id="13489"/>
    <lineage>
        <taxon>Eukaryota</taxon>
        <taxon>Metazoa</taxon>
        <taxon>Chordata</taxon>
        <taxon>Craniata</taxon>
        <taxon>Vertebrata</taxon>
        <taxon>Euteleostomi</taxon>
        <taxon>Actinopterygii</taxon>
        <taxon>Neopterygii</taxon>
        <taxon>Teleostei</taxon>
        <taxon>Neoteleostei</taxon>
        <taxon>Acanthomorphata</taxon>
        <taxon>Eupercaria</taxon>
        <taxon>Moronidae</taxon>
        <taxon>Dicentrarchus</taxon>
    </lineage>
</organism>
<dbReference type="FunFam" id="3.30.160.60:FF:000341">
    <property type="entry name" value="Spalt-like transcription factor 1"/>
    <property type="match status" value="1"/>
</dbReference>
<keyword evidence="11" id="KW-0539">Nucleus</keyword>
<dbReference type="GO" id="GO:0005634">
    <property type="term" value="C:nucleus"/>
    <property type="evidence" value="ECO:0007669"/>
    <property type="project" value="UniProtKB-SubCell"/>
</dbReference>
<dbReference type="FunFam" id="3.30.160.60:FF:000708">
    <property type="entry name" value="Sal-like protein 1"/>
    <property type="match status" value="1"/>
</dbReference>
<feature type="transmembrane region" description="Helical" evidence="15">
    <location>
        <begin position="1084"/>
        <end position="1101"/>
    </location>
</feature>
<dbReference type="GO" id="GO:0008270">
    <property type="term" value="F:zinc ion binding"/>
    <property type="evidence" value="ECO:0007669"/>
    <property type="project" value="UniProtKB-KW"/>
</dbReference>
<evidence type="ECO:0000256" key="1">
    <source>
        <dbReference type="ARBA" id="ARBA00004123"/>
    </source>
</evidence>
<evidence type="ECO:0000256" key="13">
    <source>
        <dbReference type="PROSITE-ProRule" id="PRU00042"/>
    </source>
</evidence>
<feature type="domain" description="C2H2-type" evidence="16">
    <location>
        <begin position="941"/>
        <end position="968"/>
    </location>
</feature>
<feature type="domain" description="C2H2-type" evidence="16">
    <location>
        <begin position="787"/>
        <end position="814"/>
    </location>
</feature>
<evidence type="ECO:0000256" key="8">
    <source>
        <dbReference type="ARBA" id="ARBA00023015"/>
    </source>
</evidence>
<dbReference type="GO" id="GO:0000981">
    <property type="term" value="F:DNA-binding transcription factor activity, RNA polymerase II-specific"/>
    <property type="evidence" value="ECO:0007669"/>
    <property type="project" value="TreeGrafter"/>
</dbReference>
<keyword evidence="6 13" id="KW-0863">Zinc-finger</keyword>